<feature type="non-terminal residue" evidence="2">
    <location>
        <position position="116"/>
    </location>
</feature>
<proteinExistence type="predicted"/>
<evidence type="ECO:0000256" key="1">
    <source>
        <dbReference type="SAM" id="MobiDB-lite"/>
    </source>
</evidence>
<reference evidence="2" key="1">
    <citation type="submission" date="2020-02" db="EMBL/GenBank/DDBJ databases">
        <authorList>
            <person name="Meier V. D."/>
        </authorList>
    </citation>
    <scope>NUCLEOTIDE SEQUENCE</scope>
    <source>
        <strain evidence="2">AVDCRST_MAG82</strain>
    </source>
</reference>
<evidence type="ECO:0000313" key="2">
    <source>
        <dbReference type="EMBL" id="CAA9420485.1"/>
    </source>
</evidence>
<feature type="compositionally biased region" description="Basic residues" evidence="1">
    <location>
        <begin position="77"/>
        <end position="86"/>
    </location>
</feature>
<feature type="region of interest" description="Disordered" evidence="1">
    <location>
        <begin position="1"/>
        <end position="116"/>
    </location>
</feature>
<dbReference type="AlphaFoldDB" id="A0A6J4PV61"/>
<name>A0A6J4PV61_9ACTN</name>
<feature type="non-terminal residue" evidence="2">
    <location>
        <position position="1"/>
    </location>
</feature>
<accession>A0A6J4PV61</accession>
<organism evidence="2">
    <name type="scientific">uncultured Rubrobacteraceae bacterium</name>
    <dbReference type="NCBI Taxonomy" id="349277"/>
    <lineage>
        <taxon>Bacteria</taxon>
        <taxon>Bacillati</taxon>
        <taxon>Actinomycetota</taxon>
        <taxon>Rubrobacteria</taxon>
        <taxon>Rubrobacterales</taxon>
        <taxon>Rubrobacteraceae</taxon>
        <taxon>environmental samples</taxon>
    </lineage>
</organism>
<protein>
    <submittedName>
        <fullName evidence="2">Uncharacterized protein</fullName>
    </submittedName>
</protein>
<sequence length="116" mass="13071">GAHDDRRGPLGVRAGPRARSGRGNGGHPGPHAAGGEGPDRERRAFRCGRARPIPSRRRRYGPHPRHQATPPTDARRRPERRGQRRRGGLEGRGRRRHPQRDAPSRNRLFAQTARRI</sequence>
<feature type="compositionally biased region" description="Basic residues" evidence="1">
    <location>
        <begin position="45"/>
        <end position="66"/>
    </location>
</feature>
<gene>
    <name evidence="2" type="ORF">AVDCRST_MAG82-1395</name>
</gene>
<feature type="compositionally biased region" description="Gly residues" evidence="1">
    <location>
        <begin position="22"/>
        <end position="36"/>
    </location>
</feature>
<dbReference type="EMBL" id="CADCVA010000195">
    <property type="protein sequence ID" value="CAA9420485.1"/>
    <property type="molecule type" value="Genomic_DNA"/>
</dbReference>